<dbReference type="PANTHER" id="PTHR35020:SF2">
    <property type="entry name" value="N-ACETYLGLUCOSAMINE-INDUCED PROTEIN 1"/>
    <property type="match status" value="1"/>
</dbReference>
<dbReference type="PANTHER" id="PTHR35020">
    <property type="entry name" value="N-ACETYLGLUCOSAMINE-INDUCED PROTEIN 1"/>
    <property type="match status" value="1"/>
</dbReference>
<dbReference type="Pfam" id="PF12239">
    <property type="entry name" value="DUF3605"/>
    <property type="match status" value="1"/>
</dbReference>
<dbReference type="GeneID" id="72069392"/>
<dbReference type="EMBL" id="CP086360">
    <property type="protein sequence ID" value="UNI21455.1"/>
    <property type="molecule type" value="Genomic_DNA"/>
</dbReference>
<name>A0A9Q8VCB5_9HYPO</name>
<dbReference type="Proteomes" id="UP000829364">
    <property type="component" value="Chromosome 7"/>
</dbReference>
<dbReference type="RefSeq" id="XP_047844936.1">
    <property type="nucleotide sequence ID" value="XM_047988937.1"/>
</dbReference>
<dbReference type="InterPro" id="IPR022036">
    <property type="entry name" value="DUF3605"/>
</dbReference>
<dbReference type="GO" id="GO:0005737">
    <property type="term" value="C:cytoplasm"/>
    <property type="evidence" value="ECO:0007669"/>
    <property type="project" value="TreeGrafter"/>
</dbReference>
<gene>
    <name evidence="1" type="ORF">JDV02_007444</name>
</gene>
<dbReference type="OrthoDB" id="498286at2759"/>
<dbReference type="AlphaFoldDB" id="A0A9Q8VCB5"/>
<sequence>MKTSIRCLRVGACTTTPPAARRGTISASGGSSSALRLGPRVPAPYLILTPSRALEPYAPTTYVVPPSAARAAVSRRETHHLCSRVDDRVGGKTDSDSFGYSKTSPGTCCFVRARAVGHRCCLAAPFTSAASRTMGDDVDRGPDAPEESPFPLTAVDKWILSQTDEEFKLHDWEDLKQIIESNNLSILKRKPSDLRRYMKWTAETKAAYGSMTNYILTHRLPKSWGQPPFTPSSTVPFEDPADFKVLLNDWPYGLDPNITHIVVWSRTLIPTDDDTGDMTPESRKLVGDFVKRYFVNTLGPGGDKQVLWFKNWVALQSVRSLEHIHVLVRDVDDDTLERWSGERPKRGSA</sequence>
<organism evidence="1 2">
    <name type="scientific">Purpureocillium takamizusanense</name>
    <dbReference type="NCBI Taxonomy" id="2060973"/>
    <lineage>
        <taxon>Eukaryota</taxon>
        <taxon>Fungi</taxon>
        <taxon>Dikarya</taxon>
        <taxon>Ascomycota</taxon>
        <taxon>Pezizomycotina</taxon>
        <taxon>Sordariomycetes</taxon>
        <taxon>Hypocreomycetidae</taxon>
        <taxon>Hypocreales</taxon>
        <taxon>Ophiocordycipitaceae</taxon>
        <taxon>Purpureocillium</taxon>
    </lineage>
</organism>
<protein>
    <recommendedName>
        <fullName evidence="3">N-acetylglucosamine-induced protein 1</fullName>
    </recommendedName>
</protein>
<dbReference type="GO" id="GO:0006044">
    <property type="term" value="P:N-acetylglucosamine metabolic process"/>
    <property type="evidence" value="ECO:0007669"/>
    <property type="project" value="TreeGrafter"/>
</dbReference>
<dbReference type="KEGG" id="ptkz:JDV02_007444"/>
<accession>A0A9Q8VCB5</accession>
<evidence type="ECO:0000313" key="1">
    <source>
        <dbReference type="EMBL" id="UNI21455.1"/>
    </source>
</evidence>
<keyword evidence="2" id="KW-1185">Reference proteome</keyword>
<evidence type="ECO:0008006" key="3">
    <source>
        <dbReference type="Google" id="ProtNLM"/>
    </source>
</evidence>
<proteinExistence type="predicted"/>
<reference evidence="1" key="1">
    <citation type="submission" date="2021-11" db="EMBL/GenBank/DDBJ databases">
        <title>Purpureocillium_takamizusanense_genome.</title>
        <authorList>
            <person name="Nguyen N.-H."/>
        </authorList>
    </citation>
    <scope>NUCLEOTIDE SEQUENCE</scope>
    <source>
        <strain evidence="1">PT3</strain>
    </source>
</reference>
<evidence type="ECO:0000313" key="2">
    <source>
        <dbReference type="Proteomes" id="UP000829364"/>
    </source>
</evidence>